<proteinExistence type="predicted"/>
<feature type="compositionally biased region" description="Polar residues" evidence="1">
    <location>
        <begin position="16"/>
        <end position="25"/>
    </location>
</feature>
<evidence type="ECO:0000313" key="3">
    <source>
        <dbReference type="Proteomes" id="UP000828390"/>
    </source>
</evidence>
<feature type="compositionally biased region" description="Basic and acidic residues" evidence="1">
    <location>
        <begin position="27"/>
        <end position="46"/>
    </location>
</feature>
<organism evidence="2 3">
    <name type="scientific">Dreissena polymorpha</name>
    <name type="common">Zebra mussel</name>
    <name type="synonym">Mytilus polymorpha</name>
    <dbReference type="NCBI Taxonomy" id="45954"/>
    <lineage>
        <taxon>Eukaryota</taxon>
        <taxon>Metazoa</taxon>
        <taxon>Spiralia</taxon>
        <taxon>Lophotrochozoa</taxon>
        <taxon>Mollusca</taxon>
        <taxon>Bivalvia</taxon>
        <taxon>Autobranchia</taxon>
        <taxon>Heteroconchia</taxon>
        <taxon>Euheterodonta</taxon>
        <taxon>Imparidentia</taxon>
        <taxon>Neoheterodontei</taxon>
        <taxon>Myida</taxon>
        <taxon>Dreissenoidea</taxon>
        <taxon>Dreissenidae</taxon>
        <taxon>Dreissena</taxon>
    </lineage>
</organism>
<accession>A0A9D4CN58</accession>
<keyword evidence="3" id="KW-1185">Reference proteome</keyword>
<evidence type="ECO:0000256" key="1">
    <source>
        <dbReference type="SAM" id="MobiDB-lite"/>
    </source>
</evidence>
<reference evidence="2" key="1">
    <citation type="journal article" date="2019" name="bioRxiv">
        <title>The Genome of the Zebra Mussel, Dreissena polymorpha: A Resource for Invasive Species Research.</title>
        <authorList>
            <person name="McCartney M.A."/>
            <person name="Auch B."/>
            <person name="Kono T."/>
            <person name="Mallez S."/>
            <person name="Zhang Y."/>
            <person name="Obille A."/>
            <person name="Becker A."/>
            <person name="Abrahante J.E."/>
            <person name="Garbe J."/>
            <person name="Badalamenti J.P."/>
            <person name="Herman A."/>
            <person name="Mangelson H."/>
            <person name="Liachko I."/>
            <person name="Sullivan S."/>
            <person name="Sone E.D."/>
            <person name="Koren S."/>
            <person name="Silverstein K.A.T."/>
            <person name="Beckman K.B."/>
            <person name="Gohl D.M."/>
        </authorList>
    </citation>
    <scope>NUCLEOTIDE SEQUENCE</scope>
    <source>
        <strain evidence="2">Duluth1</strain>
        <tissue evidence="2">Whole animal</tissue>
    </source>
</reference>
<feature type="region of interest" description="Disordered" evidence="1">
    <location>
        <begin position="1"/>
        <end position="55"/>
    </location>
</feature>
<dbReference type="Proteomes" id="UP000828390">
    <property type="component" value="Unassembled WGS sequence"/>
</dbReference>
<sequence length="55" mass="6547">MHLTDHSSRSRYHQATPRQSATMQDSFPDRRSTSRRLQDSLRRCQDRMGTCRKLP</sequence>
<comment type="caution">
    <text evidence="2">The sequence shown here is derived from an EMBL/GenBank/DDBJ whole genome shotgun (WGS) entry which is preliminary data.</text>
</comment>
<dbReference type="EMBL" id="JAIWYP010000012">
    <property type="protein sequence ID" value="KAH3728479.1"/>
    <property type="molecule type" value="Genomic_DNA"/>
</dbReference>
<protein>
    <submittedName>
        <fullName evidence="2">Uncharacterized protein</fullName>
    </submittedName>
</protein>
<gene>
    <name evidence="2" type="ORF">DPMN_054436</name>
</gene>
<name>A0A9D4CN58_DREPO</name>
<reference evidence="2" key="2">
    <citation type="submission" date="2020-11" db="EMBL/GenBank/DDBJ databases">
        <authorList>
            <person name="McCartney M.A."/>
            <person name="Auch B."/>
            <person name="Kono T."/>
            <person name="Mallez S."/>
            <person name="Becker A."/>
            <person name="Gohl D.M."/>
            <person name="Silverstein K.A.T."/>
            <person name="Koren S."/>
            <person name="Bechman K.B."/>
            <person name="Herman A."/>
            <person name="Abrahante J.E."/>
            <person name="Garbe J."/>
        </authorList>
    </citation>
    <scope>NUCLEOTIDE SEQUENCE</scope>
    <source>
        <strain evidence="2">Duluth1</strain>
        <tissue evidence="2">Whole animal</tissue>
    </source>
</reference>
<dbReference type="AlphaFoldDB" id="A0A9D4CN58"/>
<evidence type="ECO:0000313" key="2">
    <source>
        <dbReference type="EMBL" id="KAH3728479.1"/>
    </source>
</evidence>